<sequence length="123" mass="14110">MGCNLCNTSSALQLQHLSYESELYCAREPMPLCHWHHFRSYCSLHLTCTLLAPTAMIIASMYCQQTITSTPRSIWTRTQSHRSVFYHGTLFLISNVTLFFVSNSGKPQPEPEQRPWLTTVDPD</sequence>
<dbReference type="AlphaFoldDB" id="A0AAW0D2P0"/>
<keyword evidence="2" id="KW-1133">Transmembrane helix</keyword>
<organism evidence="3 4">
    <name type="scientific">Favolaschia claudopus</name>
    <dbReference type="NCBI Taxonomy" id="2862362"/>
    <lineage>
        <taxon>Eukaryota</taxon>
        <taxon>Fungi</taxon>
        <taxon>Dikarya</taxon>
        <taxon>Basidiomycota</taxon>
        <taxon>Agaricomycotina</taxon>
        <taxon>Agaricomycetes</taxon>
        <taxon>Agaricomycetidae</taxon>
        <taxon>Agaricales</taxon>
        <taxon>Marasmiineae</taxon>
        <taxon>Mycenaceae</taxon>
        <taxon>Favolaschia</taxon>
    </lineage>
</organism>
<keyword evidence="2" id="KW-0472">Membrane</keyword>
<reference evidence="3 4" key="1">
    <citation type="journal article" date="2024" name="J Genomics">
        <title>Draft genome sequencing and assembly of Favolaschia claudopus CIRM-BRFM 2984 isolated from oak limbs.</title>
        <authorList>
            <person name="Navarro D."/>
            <person name="Drula E."/>
            <person name="Chaduli D."/>
            <person name="Cazenave R."/>
            <person name="Ahrendt S."/>
            <person name="Wang J."/>
            <person name="Lipzen A."/>
            <person name="Daum C."/>
            <person name="Barry K."/>
            <person name="Grigoriev I.V."/>
            <person name="Favel A."/>
            <person name="Rosso M.N."/>
            <person name="Martin F."/>
        </authorList>
    </citation>
    <scope>NUCLEOTIDE SEQUENCE [LARGE SCALE GENOMIC DNA]</scope>
    <source>
        <strain evidence="3 4">CIRM-BRFM 2984</strain>
    </source>
</reference>
<name>A0AAW0D2P0_9AGAR</name>
<evidence type="ECO:0000256" key="1">
    <source>
        <dbReference type="SAM" id="MobiDB-lite"/>
    </source>
</evidence>
<keyword evidence="4" id="KW-1185">Reference proteome</keyword>
<accession>A0AAW0D2P0</accession>
<evidence type="ECO:0000313" key="3">
    <source>
        <dbReference type="EMBL" id="KAK7044914.1"/>
    </source>
</evidence>
<feature type="transmembrane region" description="Helical" evidence="2">
    <location>
        <begin position="84"/>
        <end position="102"/>
    </location>
</feature>
<proteinExistence type="predicted"/>
<dbReference type="EMBL" id="JAWWNJ010000011">
    <property type="protein sequence ID" value="KAK7044914.1"/>
    <property type="molecule type" value="Genomic_DNA"/>
</dbReference>
<keyword evidence="2" id="KW-0812">Transmembrane</keyword>
<evidence type="ECO:0000313" key="4">
    <source>
        <dbReference type="Proteomes" id="UP001362999"/>
    </source>
</evidence>
<comment type="caution">
    <text evidence="3">The sequence shown here is derived from an EMBL/GenBank/DDBJ whole genome shotgun (WGS) entry which is preliminary data.</text>
</comment>
<gene>
    <name evidence="3" type="ORF">R3P38DRAFT_182697</name>
</gene>
<dbReference type="Proteomes" id="UP001362999">
    <property type="component" value="Unassembled WGS sequence"/>
</dbReference>
<protein>
    <submittedName>
        <fullName evidence="3">Uncharacterized protein</fullName>
    </submittedName>
</protein>
<feature type="region of interest" description="Disordered" evidence="1">
    <location>
        <begin position="104"/>
        <end position="123"/>
    </location>
</feature>
<feature type="transmembrane region" description="Helical" evidence="2">
    <location>
        <begin position="44"/>
        <end position="63"/>
    </location>
</feature>
<evidence type="ECO:0000256" key="2">
    <source>
        <dbReference type="SAM" id="Phobius"/>
    </source>
</evidence>